<proteinExistence type="inferred from homology"/>
<dbReference type="InterPro" id="IPR021151">
    <property type="entry name" value="GINS_A"/>
</dbReference>
<sequence length="202" mass="23450">MTSESVDDYFSISDILTTQERLPCKVELPIYRLGYLDSSSTSDDLQPGTKLDLSFWMARALCSRKRHIVSVEMPRPYREGYREILTADANVVDLHKLGPYYYSYGSQLLKFELPETADVAKSLIKCFQTRIRKIMDSSQNAYNEDTTKLTAKLDETEKCLFKAGQMGLNDFQRWETRQTEKLTTSEMVRSHRKRKRALMDDS</sequence>
<keyword evidence="11" id="KW-1185">Reference proteome</keyword>
<dbReference type="OrthoDB" id="10251744at2759"/>
<dbReference type="InterPro" id="IPR010492">
    <property type="entry name" value="GINS_Psf3"/>
</dbReference>
<dbReference type="PANTHER" id="PTHR22768:SF0">
    <property type="entry name" value="DNA REPLICATION COMPLEX GINS PROTEIN PSF3"/>
    <property type="match status" value="1"/>
</dbReference>
<keyword evidence="3 6" id="KW-0235">DNA replication</keyword>
<dbReference type="GO" id="GO:0000811">
    <property type="term" value="C:GINS complex"/>
    <property type="evidence" value="ECO:0007669"/>
    <property type="project" value="UniProtKB-UniRule"/>
</dbReference>
<dbReference type="Gene3D" id="1.20.58.2050">
    <property type="match status" value="1"/>
</dbReference>
<dbReference type="PANTHER" id="PTHR22768">
    <property type="entry name" value="DNA REPLICATION COMPLEX GINS PROTEIN PSF3"/>
    <property type="match status" value="1"/>
</dbReference>
<dbReference type="AlphaFoldDB" id="A0A8B6E1R6"/>
<dbReference type="InterPro" id="IPR038437">
    <property type="entry name" value="GINS_Psf3_sf"/>
</dbReference>
<dbReference type="CDD" id="cd11713">
    <property type="entry name" value="GINS_A_psf3"/>
    <property type="match status" value="1"/>
</dbReference>
<evidence type="ECO:0000256" key="5">
    <source>
        <dbReference type="ARBA" id="ARBA00045258"/>
    </source>
</evidence>
<evidence type="ECO:0000259" key="8">
    <source>
        <dbReference type="Pfam" id="PF05916"/>
    </source>
</evidence>
<evidence type="ECO:0000256" key="1">
    <source>
        <dbReference type="ARBA" id="ARBA00004123"/>
    </source>
</evidence>
<comment type="function">
    <text evidence="5">Required for correct functioning of the GINS complex, a complex that plays an essential role in the initiation of DNA replication, and progression of DNA replication forks. GINS complex is a core component of CDC45-MCM-GINS (CMG) helicase, the molecular machine that unwinds template DNA during replication, and around which the replisome is built.</text>
</comment>
<dbReference type="SUPFAM" id="SSF158573">
    <property type="entry name" value="GINS helical bundle-like"/>
    <property type="match status" value="1"/>
</dbReference>
<keyword evidence="4 6" id="KW-0539">Nucleus</keyword>
<comment type="caution">
    <text evidence="10">The sequence shown here is derived from an EMBL/GenBank/DDBJ whole genome shotgun (WGS) entry which is preliminary data.</text>
</comment>
<comment type="function">
    <text evidence="6">The GINS complex plays an essential role in the initiation of DNA replication.</text>
</comment>
<dbReference type="EMBL" id="UYJE01004299">
    <property type="protein sequence ID" value="VDI26903.1"/>
    <property type="molecule type" value="Genomic_DNA"/>
</dbReference>
<feature type="region of interest" description="Disordered" evidence="7">
    <location>
        <begin position="182"/>
        <end position="202"/>
    </location>
</feature>
<name>A0A8B6E1R6_MYTGA</name>
<evidence type="ECO:0000256" key="2">
    <source>
        <dbReference type="ARBA" id="ARBA00006343"/>
    </source>
</evidence>
<evidence type="ECO:0000256" key="6">
    <source>
        <dbReference type="RuleBase" id="RU367161"/>
    </source>
</evidence>
<comment type="subunit">
    <text evidence="6">Component of the GINS complex.</text>
</comment>
<reference evidence="10" key="1">
    <citation type="submission" date="2018-11" db="EMBL/GenBank/DDBJ databases">
        <authorList>
            <person name="Alioto T."/>
            <person name="Alioto T."/>
        </authorList>
    </citation>
    <scope>NUCLEOTIDE SEQUENCE</scope>
</reference>
<dbReference type="InterPro" id="IPR036224">
    <property type="entry name" value="GINS_bundle-like_dom_sf"/>
</dbReference>
<feature type="domain" description="GINS subunit" evidence="8">
    <location>
        <begin position="80"/>
        <end position="175"/>
    </location>
</feature>
<evidence type="ECO:0000259" key="9">
    <source>
        <dbReference type="Pfam" id="PF22466"/>
    </source>
</evidence>
<comment type="similarity">
    <text evidence="2 6">Belongs to the GINS3/PSF3 family.</text>
</comment>
<protein>
    <recommendedName>
        <fullName evidence="6">DNA replication complex GINS protein PSF3</fullName>
    </recommendedName>
</protein>
<evidence type="ECO:0000256" key="7">
    <source>
        <dbReference type="SAM" id="MobiDB-lite"/>
    </source>
</evidence>
<dbReference type="GO" id="GO:1902975">
    <property type="term" value="P:mitotic DNA replication initiation"/>
    <property type="evidence" value="ECO:0007669"/>
    <property type="project" value="TreeGrafter"/>
</dbReference>
<accession>A0A8B6E1R6</accession>
<gene>
    <name evidence="10" type="ORF">MGAL_10B082196</name>
</gene>
<dbReference type="Pfam" id="PF22466">
    <property type="entry name" value="PSF3_N"/>
    <property type="match status" value="1"/>
</dbReference>
<dbReference type="SUPFAM" id="SSF160059">
    <property type="entry name" value="PriA/YqbF domain"/>
    <property type="match status" value="1"/>
</dbReference>
<dbReference type="InterPro" id="IPR055221">
    <property type="entry name" value="PSF3_N"/>
</dbReference>
<organism evidence="10 11">
    <name type="scientific">Mytilus galloprovincialis</name>
    <name type="common">Mediterranean mussel</name>
    <dbReference type="NCBI Taxonomy" id="29158"/>
    <lineage>
        <taxon>Eukaryota</taxon>
        <taxon>Metazoa</taxon>
        <taxon>Spiralia</taxon>
        <taxon>Lophotrochozoa</taxon>
        <taxon>Mollusca</taxon>
        <taxon>Bivalvia</taxon>
        <taxon>Autobranchia</taxon>
        <taxon>Pteriomorphia</taxon>
        <taxon>Mytilida</taxon>
        <taxon>Mytiloidea</taxon>
        <taxon>Mytilidae</taxon>
        <taxon>Mytilinae</taxon>
        <taxon>Mytilus</taxon>
    </lineage>
</organism>
<feature type="domain" description="DNA replication complex GINS protein PSF3 N-terminal" evidence="9">
    <location>
        <begin position="10"/>
        <end position="62"/>
    </location>
</feature>
<evidence type="ECO:0000256" key="4">
    <source>
        <dbReference type="ARBA" id="ARBA00023242"/>
    </source>
</evidence>
<evidence type="ECO:0000313" key="10">
    <source>
        <dbReference type="EMBL" id="VDI26903.1"/>
    </source>
</evidence>
<evidence type="ECO:0000256" key="3">
    <source>
        <dbReference type="ARBA" id="ARBA00022705"/>
    </source>
</evidence>
<dbReference type="CDD" id="cd21693">
    <property type="entry name" value="GINS_B_Psf3"/>
    <property type="match status" value="1"/>
</dbReference>
<dbReference type="Proteomes" id="UP000596742">
    <property type="component" value="Unassembled WGS sequence"/>
</dbReference>
<dbReference type="Pfam" id="PF05916">
    <property type="entry name" value="Sld5"/>
    <property type="match status" value="1"/>
</dbReference>
<comment type="subcellular location">
    <subcellularLocation>
        <location evidence="1 6">Nucleus</location>
    </subcellularLocation>
</comment>
<evidence type="ECO:0000313" key="11">
    <source>
        <dbReference type="Proteomes" id="UP000596742"/>
    </source>
</evidence>